<reference evidence="5" key="1">
    <citation type="journal article" date="2018" name="Nat. Microbiol.">
        <title>Leveraging single-cell genomics to expand the fungal tree of life.</title>
        <authorList>
            <person name="Ahrendt S.R."/>
            <person name="Quandt C.A."/>
            <person name="Ciobanu D."/>
            <person name="Clum A."/>
            <person name="Salamov A."/>
            <person name="Andreopoulos B."/>
            <person name="Cheng J.F."/>
            <person name="Woyke T."/>
            <person name="Pelin A."/>
            <person name="Henrissat B."/>
            <person name="Reynolds N.K."/>
            <person name="Benny G.L."/>
            <person name="Smith M.E."/>
            <person name="James T.Y."/>
            <person name="Grigoriev I.V."/>
        </authorList>
    </citation>
    <scope>NUCLEOTIDE SEQUENCE [LARGE SCALE GENOMIC DNA]</scope>
    <source>
        <strain evidence="5">RSA 468</strain>
    </source>
</reference>
<dbReference type="Pfam" id="PF07859">
    <property type="entry name" value="Abhydrolase_3"/>
    <property type="match status" value="1"/>
</dbReference>
<organism evidence="4 5">
    <name type="scientific">Dimargaris cristalligena</name>
    <dbReference type="NCBI Taxonomy" id="215637"/>
    <lineage>
        <taxon>Eukaryota</taxon>
        <taxon>Fungi</taxon>
        <taxon>Fungi incertae sedis</taxon>
        <taxon>Zoopagomycota</taxon>
        <taxon>Kickxellomycotina</taxon>
        <taxon>Dimargaritomycetes</taxon>
        <taxon>Dimargaritales</taxon>
        <taxon>Dimargaritaceae</taxon>
        <taxon>Dimargaris</taxon>
    </lineage>
</organism>
<keyword evidence="5" id="KW-1185">Reference proteome</keyword>
<dbReference type="Proteomes" id="UP000268162">
    <property type="component" value="Unassembled WGS sequence"/>
</dbReference>
<keyword evidence="2" id="KW-0472">Membrane</keyword>
<feature type="domain" description="Alpha/beta hydrolase fold-3" evidence="3">
    <location>
        <begin position="185"/>
        <end position="354"/>
    </location>
</feature>
<evidence type="ECO:0000313" key="5">
    <source>
        <dbReference type="Proteomes" id="UP000268162"/>
    </source>
</evidence>
<accession>A0A4Q0A0Z8</accession>
<protein>
    <submittedName>
        <fullName evidence="4">Alpha/Beta hydrolase protein</fullName>
    </submittedName>
</protein>
<dbReference type="InterPro" id="IPR013094">
    <property type="entry name" value="AB_hydrolase_3"/>
</dbReference>
<keyword evidence="2" id="KW-0812">Transmembrane</keyword>
<gene>
    <name evidence="4" type="ORF">BJ085DRAFT_34857</name>
</gene>
<name>A0A4Q0A0Z8_9FUNG</name>
<dbReference type="Gene3D" id="3.40.50.1820">
    <property type="entry name" value="alpha/beta hydrolase"/>
    <property type="match status" value="1"/>
</dbReference>
<keyword evidence="1 4" id="KW-0378">Hydrolase</keyword>
<dbReference type="InterPro" id="IPR029058">
    <property type="entry name" value="AB_hydrolase_fold"/>
</dbReference>
<feature type="transmembrane region" description="Helical" evidence="2">
    <location>
        <begin position="12"/>
        <end position="36"/>
    </location>
</feature>
<evidence type="ECO:0000259" key="3">
    <source>
        <dbReference type="Pfam" id="PF07859"/>
    </source>
</evidence>
<proteinExistence type="predicted"/>
<dbReference type="PANTHER" id="PTHR48081:SF8">
    <property type="entry name" value="ALPHA_BETA HYDROLASE FOLD-3 DOMAIN-CONTAINING PROTEIN-RELATED"/>
    <property type="match status" value="1"/>
</dbReference>
<dbReference type="SUPFAM" id="SSF53474">
    <property type="entry name" value="alpha/beta-Hydrolases"/>
    <property type="match status" value="1"/>
</dbReference>
<dbReference type="InterPro" id="IPR050300">
    <property type="entry name" value="GDXG_lipolytic_enzyme"/>
</dbReference>
<dbReference type="PANTHER" id="PTHR48081">
    <property type="entry name" value="AB HYDROLASE SUPERFAMILY PROTEIN C4A8.06C"/>
    <property type="match status" value="1"/>
</dbReference>
<evidence type="ECO:0000256" key="1">
    <source>
        <dbReference type="ARBA" id="ARBA00022801"/>
    </source>
</evidence>
<evidence type="ECO:0000313" key="4">
    <source>
        <dbReference type="EMBL" id="RKP39776.1"/>
    </source>
</evidence>
<dbReference type="STRING" id="215637.A0A4Q0A0Z8"/>
<evidence type="ECO:0000256" key="2">
    <source>
        <dbReference type="SAM" id="Phobius"/>
    </source>
</evidence>
<dbReference type="OrthoDB" id="408631at2759"/>
<keyword evidence="2" id="KW-1133">Transmembrane helix</keyword>
<dbReference type="EMBL" id="ML002245">
    <property type="protein sequence ID" value="RKP39776.1"/>
    <property type="molecule type" value="Genomic_DNA"/>
</dbReference>
<dbReference type="AlphaFoldDB" id="A0A4Q0A0Z8"/>
<sequence length="396" mass="43882">MPLLARLLQTTWFIGCDIWLGLTLILHCAGTIWSYFTCGPRRPTWDLKVALIHTFIHHSFTSSLKVGIHYARRNQRDLAVSPRVGINYPINPWTLEESEVRAIPGLVKALEPISQLLRPTTTNSFKKASSAPTNVAFEDHILPAEWVVHREVQGRMAARMTTHKHQSNANSLGHLGPLFPAEPIMLYLHGGGFVMGGFGGHRPLICELSKQIGRHIFTIDYRLAPEHRFPCALVDVIYTYLKLVATPTQGGLGFNADRIILAGDSAGGTLIVTTMLFLRDHNLPLPQGVILLSPWLDLTCTTPSWTQHIPFDFLGPVFITDPLFNPALSYASPDASYVGHLPYITHPYVSPLTPMPTTTTTTPTDPPTSFHNLPPILIQGDEPNKWQTISYGSPIA</sequence>
<dbReference type="GO" id="GO:0016787">
    <property type="term" value="F:hydrolase activity"/>
    <property type="evidence" value="ECO:0007669"/>
    <property type="project" value="UniProtKB-KW"/>
</dbReference>